<feature type="region of interest" description="Disordered" evidence="2">
    <location>
        <begin position="1038"/>
        <end position="1069"/>
    </location>
</feature>
<feature type="region of interest" description="Disordered" evidence="2">
    <location>
        <begin position="3707"/>
        <end position="3731"/>
    </location>
</feature>
<accession>A0A1J4MF99</accession>
<name>A0A1J4MF99_9CRYT</name>
<proteinExistence type="inferred from homology"/>
<reference evidence="3 4" key="1">
    <citation type="submission" date="2016-10" db="EMBL/GenBank/DDBJ databases">
        <title>Reductive evolution of mitochondrial metabolism and differential evolution of invasion-related proteins in Cryptosporidium.</title>
        <authorList>
            <person name="Liu S."/>
            <person name="Roellig D.M."/>
            <person name="Guo Y."/>
            <person name="Li N."/>
            <person name="Frace M.A."/>
            <person name="Tang K."/>
            <person name="Zhang L."/>
            <person name="Feng Y."/>
            <person name="Xiao L."/>
        </authorList>
    </citation>
    <scope>NUCLEOTIDE SEQUENCE [LARGE SCALE GENOMIC DNA]</scope>
    <source>
        <strain evidence="3">39726</strain>
    </source>
</reference>
<dbReference type="GO" id="GO:0045053">
    <property type="term" value="P:protein retention in Golgi apparatus"/>
    <property type="evidence" value="ECO:0007669"/>
    <property type="project" value="TreeGrafter"/>
</dbReference>
<feature type="compositionally biased region" description="Low complexity" evidence="2">
    <location>
        <begin position="3708"/>
        <end position="3722"/>
    </location>
</feature>
<feature type="compositionally biased region" description="Low complexity" evidence="2">
    <location>
        <begin position="223"/>
        <end position="236"/>
    </location>
</feature>
<feature type="compositionally biased region" description="Basic and acidic residues" evidence="2">
    <location>
        <begin position="862"/>
        <end position="877"/>
    </location>
</feature>
<feature type="compositionally biased region" description="Basic and acidic residues" evidence="2">
    <location>
        <begin position="1038"/>
        <end position="1066"/>
    </location>
</feature>
<evidence type="ECO:0000256" key="2">
    <source>
        <dbReference type="SAM" id="MobiDB-lite"/>
    </source>
</evidence>
<feature type="region of interest" description="Disordered" evidence="2">
    <location>
        <begin position="223"/>
        <end position="243"/>
    </location>
</feature>
<feature type="compositionally biased region" description="Polar residues" evidence="2">
    <location>
        <begin position="878"/>
        <end position="887"/>
    </location>
</feature>
<evidence type="ECO:0000256" key="1">
    <source>
        <dbReference type="ARBA" id="ARBA00006545"/>
    </source>
</evidence>
<feature type="region of interest" description="Disordered" evidence="2">
    <location>
        <begin position="4284"/>
        <end position="4312"/>
    </location>
</feature>
<evidence type="ECO:0008006" key="5">
    <source>
        <dbReference type="Google" id="ProtNLM"/>
    </source>
</evidence>
<sequence length="4365" mass="498909">MRRAASRVAGFVSKWATTFIGKYLENVSEDSFELGLNSGKLQLRNVKIKEGFLQQLKLPIRVKYGCIETINISIPYSNILRPGSSSPLVVEIDDVNLSASFMDYSEFDSEKIENLVISERLRFIEHWNIQFMAELAEDEYFSVKGSSSKGGSKAFLSRIISVLIQDVRLKFRRIHIRLCDSTNKELNCGLVLDSLEVRSIPNLSQVLVDQDLVVSKSVGSNTSNKNNNISSNSTGGREVTSELGPDQIHGYEEHLELVKVIFGFKSDCSDEKLFEPFFQKKDSSDFSYRILDLDGLSIYTKSGPAEADLKEPPKELDQVVHPFCCKLLLRQRRDLFNTSKMPIYTVYGVLEEIYVTVSEQIITYCGGILNQIQAFNKQIDLGKVRLERRFLYRPSVPVLGNSKLWWRYAIGCVIRDRKTDISIISGPRRLSRPNYNPSIYMSLQEEFTEAKISMYCKDYTLKFHKYFEEKMTFDSIGPYFDGGLFNDLLLDFSRQFSEYYILRVPFSRFVSLHTSLVHQWVGKRLEIHSFRRMSQNDSQNTGGGSGGWIQWLFKFHKISSVPLNSGDDVFFDAQEIEEEGNSDKVTGSVVEESEYIGDGNYNASVELDGTFMESQTREDLQFFDCVSDQSLENVFENNSESKQDLGSFDRSQGENHFFGDISPAMKHFGFISSETPFMAFRVLLRETKLEVILKDEVPKETGVDQEEYQDGLRMARKNALMGSLRNFGLEFIQSDSRISLLSILQEFTLDYSSPEGERYHIIYEDESLVEDDKMWFTFYYLNKKNSICNVQGSSRRRSSLSVSSDFSIDRSISKRLDASFPESNKTTIKINVEKCYVIFYSNVVSALVSVINKYNKSINKDGVESTNHKSKTRKDSHITGSESGSTDISEKRDLDSQGVSFLQNLGLIDVDIQIETPILVFCHRRDLKLDSTIYNVISFGKISISNNDSDFLKGYELEESSQDLSSPYNRLENNSFDFQSFANKGVGGIQVSPYYRYVLSEKSTYWFKCVQSLCYYAKIEEIYLSIYSDSQFGTKKMEHDDQKIRDRIQDTSNGEKRDSSKNEKRIPKLPKGVGMVNSYRLFSIDYIDIKLNLLSYKKYNMLDETWMKYIKLFSVLTQLDTFSEDLFEEKSFMNLVLSTNSVCLDSKSIGGGPTGEIQLGDVLKNIYSSIQINSIISNFDPQVYQSIYLNMTQWMDDSCLSEHFSLGKKLTREKEFKMFKLGLNIQLFWFLRLNSLNFDFVSDDNSWMNVGMKDIQLLNFIHDHYRQVNFSISQLSMDYLSKIKYREDDEERGEREAIQQSCEFVDEPQECHKIKKIPLFSLGKSFNFVRFQTSQYHFIEEELSLEQTFDKKDKKLNGSGSNYSKSNQVRVKTEIGSIMIYLRPLILQELLCLFKRTTSPYIGTGIETRSKKDQDLASEIEVKTSETWTRYSVVAKVSSFELVAFQRDTEFFKLVFENTVSVCDHETRREITIKLIRMMAYNTVRGRDICFFRMEKSLDSAIMKMKIISHHRAQDIEDFIHGRLSRMISSSEMLLEARNVTLVLFLDAILHNIYYFSNLVDNIQSFVCYLEDTDRNSSIRSLQSITTEGKGSNSGIYVPLRSMNFRNSRLIIPSGSVDDADPDNMPSVEMLIELFNFNNKCLIGQVSDSSMTHLYIFSMFNVRMKQILGFKLEKNGLTEQQYGEVKNRITHFGVIPDLNFHLRRYTSRDELISSFDMNCFVESSYNDLEIHLYPEILNLLIKAFSGNLLKYDSFVKQMNILAAGTISDQDFMLSLNEKNKNYKLKSTRKRYLPQLIQHRYIGTRAALRFQEGIQGGSSSLPVEKFDYQKIHPSNSISISFPLIKLNLIRNWDSNHCSADSNIRILHGEEEEDSAHVVSIVRMKGTNLFMSKFPQNQSFIFNLIIGSVNFVDEKNPSFLLSVPDSFHYFNNLDFGTGYDAQKQNRDQGNGGEYEESEAIFEDHHYFTVYTKEAYFEKFLGKYFNTLKLTVEKDMNLKGGDLNLRQDQEQELEQPIELQYYSLNEDSSDNKDKEKTNTRLSNWKVRLESPIFKTDYDLQTLAGIYNWYNDYSQVIYTSRSCKGEDKNNKIKGLMVNLVEMNLSFKRLNCILISRTGIETKVNMIGTYDLGYLSKIEKVQIEGENKPKKLCESNLNISISNSKLEYKMVNFGSFVIWDNLECQIIHNKLLQRNEIGTKTTKRSLKFISQPVTIQIHYPHILEIYDILMLTQRSLSKHSQVSTNFELYKSLTTGISGSFVGGEGFIEGRGGILRDQEELNVNVIIQTSRLVLLNSIENISGIPLFMVSVQSNNLIINCKSYVPDHPVSITNSGDFSLWIMNPRHGYFEPVIEGCNFNLTLDNLIQIDGFSPRNKSSSSNKVTKKLNFNLPSALSLNISPWTIRTVLRHYGAWSNGEYLLSSSVKPFRPILVINKSGYDIQILGYPNFESFKNSRNKLNGSGFTCNIVKNGTDVVLDQINYCFQPSNIQIFQINVGRSIQEKEECKEGAVVNFEKLFSTEKVINLDNTGRFAVFIKNLKEQSADQNHHLKEGTDNVNISESPLFESPYLFYEVEHKDIKNQLGVEKILRILSPLELSNELSLDLQVFLTSGIFSSRVLPNSRIPIPFNLETNNHLCYNKVTKDFKEETGNTAKYNEYYKLKINDILRNIIKENESLNKYKITEKNEKKQIYFVQKGECAGVGFYITIEGIISIFGQGRYQFYKYILKFKPFLTLISTLPLDLEYRFSAFDTRRGDKYNTQIDLNNGNIDNEGISNNSGILEYLKPKSLYLPCSLFDNNPQVKLEIGVQSRKDPKYENVEANENFTVIWSCLIDLENDIKLGFWKTQNSVVDLNLGDHKQGTLQILGEIVPGKSNVSMFSLYNLEKNPKGGYPLTWVIHSKYWFNSVGSELNLSHILLSDFAPPDPVSNFMRTSNAWLKSEQNLFNQYGDLIRHSVIPLVKREGSIHIEGAFDKVKSRRLVFMVLINGKQHRFDFTKPQSNTEKGVICNLDILQDKYGKVGYNFLYRDVSLEIQLHGNIARVLIGHLLLFPQRMVVNKSKITLEMQSHSSFSLKPGSSIPFIPYFPEMSRLSYKSLSDIRQNGLNFRNNQSISRMISIKNGSVKYPNFVLNKNRSWKILLKLPDNQAMTENGGYKYMDNIQGLSYLLVRSIFDDKLGFEMVLMTSRNTYNQELYTHNISSVFIYNCSNRDLHISQRNDDGKNNILLSGGAIKQVFHSKSLSEFIWEDYFKPRDLLIHNDHISNNYTNLSGNINKKAKYISIGNYSNKRRQEKNHIFEVYDFGSNEKKDWIIYKVSKISSKGNNFVLGLFSYENFMDWHNNKGLTRRALSLLQPSRPASISSPSFRSGNNYGSPESVVSSSLTRFSSFNRGYSNSEQYIFDIFCSQVLVSVMWENPSRNTPQELFLIVLDNLICRYQFFTHLSAPQDLQISVANIQIDLQYKETLYPVLFQRLPSSSSRTLNTLEEKFLASNKTDFASFSFSRNQTNFLDSSRQYQPLVSSSSSNSERTVLRMLVIASNFCWDCVKYSISKVKESESIEQDLDEENAREFEIYSNKKSSRILRSQNLSENFFLEISDYLKSLNISNIKLPSELISQGFFKNQRNKSGDSLQFITVNKLLIRLLGINICFDTHFIYILTMFIDQIKKISNSMADSINNKRSKGSISVYDYDKNVNLNEEASPGCENIAFTEGDGGAINSNDGGDDNSNGLNDDENDDEDDEYQFIDKKDIIKQFPLKQSLLDRVFVKNFKIFPMVIHLTFNLNLLKSSISSELSSSPSSSSCSSSCSSSSSSSQKPVNNKEISSINGNNNILRNGNIIKNLNFGKVLEEFARTFGLVFSSLIRSITTIEDAPLWMNQFESRESESCSKLIQKIRKHYEHELYSQLYVIATSLGSVGNPVNSFTNIGAGIGDLFYEPIYAVTSGRNDNNNNGGNVVTGVKKGIESFMNHSVFGTFQAISKVAGTASQIAGALTMDEKYMEERRRFVHGQQPKDLMDGISIGAQAFGKSVTDGLSSLVGEVLDGATTGNPNSLAIGITKGLVAAVVKPITGVLDFTQKTAQGIQKASTVDRVGNTNRTRLPRVFYTKSNILAPFSREHAFLHDLVTCIGGPDHILNQRISSARDVSNDIQLGQLFSGVLYMTICGDGSKIAVVTNESLLVLQMNNGILNSESESDNVSIEHSIKLHNIQYVVMGNLSKSNFKKINVCGSVFSKQDFNSEILNQNSIKGHGYAFNIEEIYPMPCNKKEEAGLKATLFNDKMMSEIVIQMQRQNECISPSPRARNSQRRLPSSTLSSSSSSDLRKQEFPDYFQVKEAETPSMVIITRPSTPLPHYRWIECSNRSNLEKLKNVICSLI</sequence>
<dbReference type="OrthoDB" id="428159at2759"/>
<evidence type="ECO:0000313" key="4">
    <source>
        <dbReference type="Proteomes" id="UP000186176"/>
    </source>
</evidence>
<protein>
    <recommendedName>
        <fullName evidence="5">Chorein N-terminal domain-containing protein</fullName>
    </recommendedName>
</protein>
<dbReference type="GO" id="GO:0006623">
    <property type="term" value="P:protein targeting to vacuole"/>
    <property type="evidence" value="ECO:0007669"/>
    <property type="project" value="TreeGrafter"/>
</dbReference>
<dbReference type="RefSeq" id="XP_028874245.1">
    <property type="nucleotide sequence ID" value="XM_029017866.1"/>
</dbReference>
<feature type="region of interest" description="Disordered" evidence="2">
    <location>
        <begin position="3787"/>
        <end position="3812"/>
    </location>
</feature>
<dbReference type="EMBL" id="LRBP01000018">
    <property type="protein sequence ID" value="OII72881.1"/>
    <property type="molecule type" value="Genomic_DNA"/>
</dbReference>
<dbReference type="InterPro" id="IPR026847">
    <property type="entry name" value="VPS13"/>
</dbReference>
<dbReference type="PANTHER" id="PTHR16166:SF93">
    <property type="entry name" value="INTERMEMBRANE LIPID TRANSFER PROTEIN VPS13"/>
    <property type="match status" value="1"/>
</dbReference>
<keyword evidence="4" id="KW-1185">Reference proteome</keyword>
<dbReference type="PANTHER" id="PTHR16166">
    <property type="entry name" value="VACUOLAR PROTEIN SORTING-ASSOCIATED PROTEIN VPS13"/>
    <property type="match status" value="1"/>
</dbReference>
<dbReference type="Proteomes" id="UP000186176">
    <property type="component" value="Unassembled WGS sequence"/>
</dbReference>
<organism evidence="3 4">
    <name type="scientific">Cryptosporidium ubiquitum</name>
    <dbReference type="NCBI Taxonomy" id="857276"/>
    <lineage>
        <taxon>Eukaryota</taxon>
        <taxon>Sar</taxon>
        <taxon>Alveolata</taxon>
        <taxon>Apicomplexa</taxon>
        <taxon>Conoidasida</taxon>
        <taxon>Coccidia</taxon>
        <taxon>Eucoccidiorida</taxon>
        <taxon>Eimeriorina</taxon>
        <taxon>Cryptosporidiidae</taxon>
        <taxon>Cryptosporidium</taxon>
    </lineage>
</organism>
<feature type="region of interest" description="Disordered" evidence="2">
    <location>
        <begin position="862"/>
        <end position="891"/>
    </location>
</feature>
<gene>
    <name evidence="3" type="ORF">cubi_00853</name>
</gene>
<dbReference type="GeneID" id="39977645"/>
<feature type="compositionally biased region" description="Low complexity" evidence="2">
    <location>
        <begin position="4296"/>
        <end position="4309"/>
    </location>
</feature>
<comment type="caution">
    <text evidence="3">The sequence shown here is derived from an EMBL/GenBank/DDBJ whole genome shotgun (WGS) entry which is preliminary data.</text>
</comment>
<dbReference type="VEuPathDB" id="CryptoDB:cubi_00853"/>
<comment type="similarity">
    <text evidence="1">Belongs to the VPS13 family.</text>
</comment>
<evidence type="ECO:0000313" key="3">
    <source>
        <dbReference type="EMBL" id="OII72881.1"/>
    </source>
</evidence>